<protein>
    <submittedName>
        <fullName evidence="2">Uncharacterized protein</fullName>
    </submittedName>
</protein>
<keyword evidence="3" id="KW-1185">Reference proteome</keyword>
<sequence length="114" mass="13025">MLTLFLRCPKIRPQDAYADLIHNTRISKNSSYSGYRTSKCDIFVPSTRAITTTTQIKSELKNALSKASCLHEKAMTMSSRFSMKKVCVFYNNNNNNNNNNNSNNIHNNKELNKT</sequence>
<reference evidence="3" key="1">
    <citation type="submission" date="2014-03" db="EMBL/GenBank/DDBJ databases">
        <authorList>
            <person name="Aksoy S."/>
            <person name="Warren W."/>
            <person name="Wilson R.K."/>
        </authorList>
    </citation>
    <scope>NUCLEOTIDE SEQUENCE [LARGE SCALE GENOMIC DNA]</scope>
    <source>
        <strain evidence="3">IAEA</strain>
    </source>
</reference>
<reference evidence="2" key="2">
    <citation type="submission" date="2020-05" db="UniProtKB">
        <authorList>
            <consortium name="EnsemblMetazoa"/>
        </authorList>
    </citation>
    <scope>IDENTIFICATION</scope>
    <source>
        <strain evidence="2">IAEA</strain>
    </source>
</reference>
<dbReference type="AlphaFoldDB" id="A0A1A9X265"/>
<accession>A0A1A9X265</accession>
<proteinExistence type="predicted"/>
<evidence type="ECO:0000256" key="1">
    <source>
        <dbReference type="SAM" id="MobiDB-lite"/>
    </source>
</evidence>
<dbReference type="VEuPathDB" id="VectorBase:GBRI041547"/>
<dbReference type="EnsemblMetazoa" id="GBRI041547-RA">
    <property type="protein sequence ID" value="GBRI041547-PA"/>
    <property type="gene ID" value="GBRI041547"/>
</dbReference>
<evidence type="ECO:0000313" key="3">
    <source>
        <dbReference type="Proteomes" id="UP000091820"/>
    </source>
</evidence>
<organism evidence="2 3">
    <name type="scientific">Glossina brevipalpis</name>
    <dbReference type="NCBI Taxonomy" id="37001"/>
    <lineage>
        <taxon>Eukaryota</taxon>
        <taxon>Metazoa</taxon>
        <taxon>Ecdysozoa</taxon>
        <taxon>Arthropoda</taxon>
        <taxon>Hexapoda</taxon>
        <taxon>Insecta</taxon>
        <taxon>Pterygota</taxon>
        <taxon>Neoptera</taxon>
        <taxon>Endopterygota</taxon>
        <taxon>Diptera</taxon>
        <taxon>Brachycera</taxon>
        <taxon>Muscomorpha</taxon>
        <taxon>Hippoboscoidea</taxon>
        <taxon>Glossinidae</taxon>
        <taxon>Glossina</taxon>
    </lineage>
</organism>
<feature type="region of interest" description="Disordered" evidence="1">
    <location>
        <begin position="93"/>
        <end position="114"/>
    </location>
</feature>
<evidence type="ECO:0000313" key="2">
    <source>
        <dbReference type="EnsemblMetazoa" id="GBRI041547-PA"/>
    </source>
</evidence>
<name>A0A1A9X265_9MUSC</name>
<feature type="compositionally biased region" description="Low complexity" evidence="1">
    <location>
        <begin position="93"/>
        <end position="106"/>
    </location>
</feature>
<dbReference type="Proteomes" id="UP000091820">
    <property type="component" value="Unassembled WGS sequence"/>
</dbReference>